<dbReference type="PANTHER" id="PTHR13217">
    <property type="entry name" value="PLECKSTRIN HOMOLOGY DOMAIN-CONTAINING FAMILY G MEMBER 7"/>
    <property type="match status" value="1"/>
</dbReference>
<evidence type="ECO:0000313" key="4">
    <source>
        <dbReference type="Proteomes" id="UP000527355"/>
    </source>
</evidence>
<dbReference type="PANTHER" id="PTHR13217:SF11">
    <property type="entry name" value="PLECKSTRIN HOMOLOGY DOMAIN-CONTAINING FAMILY G MEMBER 5"/>
    <property type="match status" value="1"/>
</dbReference>
<evidence type="ECO:0000259" key="2">
    <source>
        <dbReference type="PROSITE" id="PS50010"/>
    </source>
</evidence>
<dbReference type="InterPro" id="IPR035899">
    <property type="entry name" value="DBL_dom_sf"/>
</dbReference>
<dbReference type="GO" id="GO:0030139">
    <property type="term" value="C:endocytic vesicle"/>
    <property type="evidence" value="ECO:0007669"/>
    <property type="project" value="TreeGrafter"/>
</dbReference>
<dbReference type="EMBL" id="JABWUV010000004">
    <property type="protein sequence ID" value="KAF6360119.1"/>
    <property type="molecule type" value="Genomic_DNA"/>
</dbReference>
<proteinExistence type="predicted"/>
<reference evidence="3 4" key="1">
    <citation type="journal article" date="2020" name="Nature">
        <title>Six reference-quality genomes reveal evolution of bat adaptations.</title>
        <authorList>
            <person name="Jebb D."/>
            <person name="Huang Z."/>
            <person name="Pippel M."/>
            <person name="Hughes G.M."/>
            <person name="Lavrichenko K."/>
            <person name="Devanna P."/>
            <person name="Winkler S."/>
            <person name="Jermiin L.S."/>
            <person name="Skirmuntt E.C."/>
            <person name="Katzourakis A."/>
            <person name="Burkitt-Gray L."/>
            <person name="Ray D.A."/>
            <person name="Sullivan K.A.M."/>
            <person name="Roscito J.G."/>
            <person name="Kirilenko B.M."/>
            <person name="Davalos L.M."/>
            <person name="Corthals A.P."/>
            <person name="Power M.L."/>
            <person name="Jones G."/>
            <person name="Ransome R.D."/>
            <person name="Dechmann D.K.N."/>
            <person name="Locatelli A.G."/>
            <person name="Puechmaille S.J."/>
            <person name="Fedrigo O."/>
            <person name="Jarvis E.D."/>
            <person name="Hiller M."/>
            <person name="Vernes S.C."/>
            <person name="Myers E.W."/>
            <person name="Teeling E.C."/>
        </authorList>
    </citation>
    <scope>NUCLEOTIDE SEQUENCE [LARGE SCALE GENOMIC DNA]</scope>
    <source>
        <strain evidence="3">MMyoMyo1</strain>
        <tissue evidence="3">Flight muscle</tissue>
    </source>
</reference>
<dbReference type="InterPro" id="IPR000219">
    <property type="entry name" value="DH_dom"/>
</dbReference>
<dbReference type="Proteomes" id="UP000527355">
    <property type="component" value="Unassembled WGS sequence"/>
</dbReference>
<dbReference type="InterPro" id="IPR040181">
    <property type="entry name" value="PKHG5/7"/>
</dbReference>
<comment type="caution">
    <text evidence="3">The sequence shown here is derived from an EMBL/GenBank/DDBJ whole genome shotgun (WGS) entry which is preliminary data.</text>
</comment>
<feature type="region of interest" description="Disordered" evidence="1">
    <location>
        <begin position="81"/>
        <end position="126"/>
    </location>
</feature>
<dbReference type="GO" id="GO:0043542">
    <property type="term" value="P:endothelial cell migration"/>
    <property type="evidence" value="ECO:0007669"/>
    <property type="project" value="TreeGrafter"/>
</dbReference>
<dbReference type="Pfam" id="PF00621">
    <property type="entry name" value="RhoGEF"/>
    <property type="match status" value="1"/>
</dbReference>
<protein>
    <recommendedName>
        <fullName evidence="2">DH domain-containing protein</fullName>
    </recommendedName>
</protein>
<dbReference type="GO" id="GO:0007266">
    <property type="term" value="P:Rho protein signal transduction"/>
    <property type="evidence" value="ECO:0007669"/>
    <property type="project" value="TreeGrafter"/>
</dbReference>
<accession>A0A7J7YDY5</accession>
<dbReference type="Gene3D" id="1.20.900.10">
    <property type="entry name" value="Dbl homology (DH) domain"/>
    <property type="match status" value="1"/>
</dbReference>
<dbReference type="AlphaFoldDB" id="A0A7J7YDY5"/>
<dbReference type="GO" id="GO:0005085">
    <property type="term" value="F:guanyl-nucleotide exchange factor activity"/>
    <property type="evidence" value="ECO:0007669"/>
    <property type="project" value="InterPro"/>
</dbReference>
<organism evidence="3 4">
    <name type="scientific">Myotis myotis</name>
    <name type="common">Greater mouse-eared bat</name>
    <name type="synonym">Vespertilio myotis</name>
    <dbReference type="NCBI Taxonomy" id="51298"/>
    <lineage>
        <taxon>Eukaryota</taxon>
        <taxon>Metazoa</taxon>
        <taxon>Chordata</taxon>
        <taxon>Craniata</taxon>
        <taxon>Vertebrata</taxon>
        <taxon>Euteleostomi</taxon>
        <taxon>Mammalia</taxon>
        <taxon>Eutheria</taxon>
        <taxon>Laurasiatheria</taxon>
        <taxon>Chiroptera</taxon>
        <taxon>Yangochiroptera</taxon>
        <taxon>Vespertilionidae</taxon>
        <taxon>Myotis</taxon>
    </lineage>
</organism>
<feature type="domain" description="DH" evidence="2">
    <location>
        <begin position="1"/>
        <end position="49"/>
    </location>
</feature>
<keyword evidence="4" id="KW-1185">Reference proteome</keyword>
<gene>
    <name evidence="3" type="ORF">mMyoMyo1_011077</name>
</gene>
<evidence type="ECO:0000256" key="1">
    <source>
        <dbReference type="SAM" id="MobiDB-lite"/>
    </source>
</evidence>
<sequence length="126" mass="14023">MLAKPHQRLTKYPLLLKSVLRKTYELCAKEAIITIISSMERFIHQVNACMQQRQVVDGRNDEVDKLLKEFLHLDLTVPIPGASPEETHQLLLEGQPEDEGGKGQQDGCVLLPLHGPALSDQGSEEG</sequence>
<name>A0A7J7YDY5_MYOMY</name>
<dbReference type="GO" id="GO:0030424">
    <property type="term" value="C:axon"/>
    <property type="evidence" value="ECO:0007669"/>
    <property type="project" value="TreeGrafter"/>
</dbReference>
<evidence type="ECO:0000313" key="3">
    <source>
        <dbReference type="EMBL" id="KAF6360119.1"/>
    </source>
</evidence>
<dbReference type="SUPFAM" id="SSF48065">
    <property type="entry name" value="DBL homology domain (DH-domain)"/>
    <property type="match status" value="1"/>
</dbReference>
<dbReference type="GO" id="GO:0005886">
    <property type="term" value="C:plasma membrane"/>
    <property type="evidence" value="ECO:0007669"/>
    <property type="project" value="TreeGrafter"/>
</dbReference>
<dbReference type="PROSITE" id="PS50010">
    <property type="entry name" value="DH_2"/>
    <property type="match status" value="1"/>
</dbReference>